<name>A0A0E9UQ01_ANGAN</name>
<evidence type="ECO:0000313" key="1">
    <source>
        <dbReference type="EMBL" id="JAH67939.1"/>
    </source>
</evidence>
<reference evidence="1" key="2">
    <citation type="journal article" date="2015" name="Fish Shellfish Immunol.">
        <title>Early steps in the European eel (Anguilla anguilla)-Vibrio vulnificus interaction in the gills: Role of the RtxA13 toxin.</title>
        <authorList>
            <person name="Callol A."/>
            <person name="Pajuelo D."/>
            <person name="Ebbesson L."/>
            <person name="Teles M."/>
            <person name="MacKenzie S."/>
            <person name="Amaro C."/>
        </authorList>
    </citation>
    <scope>NUCLEOTIDE SEQUENCE</scope>
</reference>
<reference evidence="1" key="1">
    <citation type="submission" date="2014-11" db="EMBL/GenBank/DDBJ databases">
        <authorList>
            <person name="Amaro Gonzalez C."/>
        </authorList>
    </citation>
    <scope>NUCLEOTIDE SEQUENCE</scope>
</reference>
<dbReference type="AlphaFoldDB" id="A0A0E9UQ01"/>
<organism evidence="1">
    <name type="scientific">Anguilla anguilla</name>
    <name type="common">European freshwater eel</name>
    <name type="synonym">Muraena anguilla</name>
    <dbReference type="NCBI Taxonomy" id="7936"/>
    <lineage>
        <taxon>Eukaryota</taxon>
        <taxon>Metazoa</taxon>
        <taxon>Chordata</taxon>
        <taxon>Craniata</taxon>
        <taxon>Vertebrata</taxon>
        <taxon>Euteleostomi</taxon>
        <taxon>Actinopterygii</taxon>
        <taxon>Neopterygii</taxon>
        <taxon>Teleostei</taxon>
        <taxon>Anguilliformes</taxon>
        <taxon>Anguillidae</taxon>
        <taxon>Anguilla</taxon>
    </lineage>
</organism>
<protein>
    <submittedName>
        <fullName evidence="1">Uncharacterized protein</fullName>
    </submittedName>
</protein>
<proteinExistence type="predicted"/>
<dbReference type="EMBL" id="GBXM01040638">
    <property type="protein sequence ID" value="JAH67939.1"/>
    <property type="molecule type" value="Transcribed_RNA"/>
</dbReference>
<sequence>MQTKKPVCVGHFKRTSVNPMEL</sequence>
<accession>A0A0E9UQ01</accession>